<dbReference type="KEGG" id="agv:OJF2_39940"/>
<dbReference type="RefSeq" id="WP_148595248.1">
    <property type="nucleotide sequence ID" value="NZ_CP042997.1"/>
</dbReference>
<evidence type="ECO:0000313" key="1">
    <source>
        <dbReference type="EMBL" id="QEH35442.1"/>
    </source>
</evidence>
<proteinExistence type="predicted"/>
<protein>
    <recommendedName>
        <fullName evidence="3">Core-binding (CB) domain-containing protein</fullName>
    </recommendedName>
</protein>
<dbReference type="Proteomes" id="UP000324233">
    <property type="component" value="Chromosome"/>
</dbReference>
<sequence>MSARNPRTLSYRHHRPSGQAVVTLGGRDRYLGPHGTAASKAAYDRLIAEWLANGRISHHGGAVVAELITPYLAYLDTTCKANEPANITAAPNPLLDLYGAVESEEFGPKSLKAIRRRFIDAGLARFTVNKRVRMIVRLFKWAAAEGPVAPAVHQALEAVEG</sequence>
<reference evidence="1 2" key="1">
    <citation type="submission" date="2019-08" db="EMBL/GenBank/DDBJ databases">
        <title>Deep-cultivation of Planctomycetes and their phenomic and genomic characterization uncovers novel biology.</title>
        <authorList>
            <person name="Wiegand S."/>
            <person name="Jogler M."/>
            <person name="Boedeker C."/>
            <person name="Pinto D."/>
            <person name="Vollmers J."/>
            <person name="Rivas-Marin E."/>
            <person name="Kohn T."/>
            <person name="Peeters S.H."/>
            <person name="Heuer A."/>
            <person name="Rast P."/>
            <person name="Oberbeckmann S."/>
            <person name="Bunk B."/>
            <person name="Jeske O."/>
            <person name="Meyerdierks A."/>
            <person name="Storesund J.E."/>
            <person name="Kallscheuer N."/>
            <person name="Luecker S."/>
            <person name="Lage O.M."/>
            <person name="Pohl T."/>
            <person name="Merkel B.J."/>
            <person name="Hornburger P."/>
            <person name="Mueller R.-W."/>
            <person name="Bruemmer F."/>
            <person name="Labrenz M."/>
            <person name="Spormann A.M."/>
            <person name="Op den Camp H."/>
            <person name="Overmann J."/>
            <person name="Amann R."/>
            <person name="Jetten M.S.M."/>
            <person name="Mascher T."/>
            <person name="Medema M.H."/>
            <person name="Devos D.P."/>
            <person name="Kaster A.-K."/>
            <person name="Ovreas L."/>
            <person name="Rohde M."/>
            <person name="Galperin M.Y."/>
            <person name="Jogler C."/>
        </authorList>
    </citation>
    <scope>NUCLEOTIDE SEQUENCE [LARGE SCALE GENOMIC DNA]</scope>
    <source>
        <strain evidence="1 2">OJF2</strain>
    </source>
</reference>
<keyword evidence="2" id="KW-1185">Reference proteome</keyword>
<gene>
    <name evidence="1" type="ORF">OJF2_39940</name>
</gene>
<name>A0A5B9W4B6_9BACT</name>
<organism evidence="1 2">
    <name type="scientific">Aquisphaera giovannonii</name>
    <dbReference type="NCBI Taxonomy" id="406548"/>
    <lineage>
        <taxon>Bacteria</taxon>
        <taxon>Pseudomonadati</taxon>
        <taxon>Planctomycetota</taxon>
        <taxon>Planctomycetia</taxon>
        <taxon>Isosphaerales</taxon>
        <taxon>Isosphaeraceae</taxon>
        <taxon>Aquisphaera</taxon>
    </lineage>
</organism>
<dbReference type="OrthoDB" id="283547at2"/>
<evidence type="ECO:0000313" key="2">
    <source>
        <dbReference type="Proteomes" id="UP000324233"/>
    </source>
</evidence>
<dbReference type="EMBL" id="CP042997">
    <property type="protein sequence ID" value="QEH35442.1"/>
    <property type="molecule type" value="Genomic_DNA"/>
</dbReference>
<accession>A0A5B9W4B6</accession>
<dbReference type="AlphaFoldDB" id="A0A5B9W4B6"/>
<evidence type="ECO:0008006" key="3">
    <source>
        <dbReference type="Google" id="ProtNLM"/>
    </source>
</evidence>